<proteinExistence type="predicted"/>
<feature type="coiled-coil region" evidence="1">
    <location>
        <begin position="5"/>
        <end position="32"/>
    </location>
</feature>
<dbReference type="AlphaFoldDB" id="A0A7W7MMN7"/>
<protein>
    <submittedName>
        <fullName evidence="2">Uncharacterized protein</fullName>
    </submittedName>
</protein>
<evidence type="ECO:0000313" key="3">
    <source>
        <dbReference type="Proteomes" id="UP000578112"/>
    </source>
</evidence>
<gene>
    <name evidence="2" type="ORF">BJ971_000221</name>
</gene>
<organism evidence="2 3">
    <name type="scientific">Actinoplanes digitatis</name>
    <dbReference type="NCBI Taxonomy" id="1868"/>
    <lineage>
        <taxon>Bacteria</taxon>
        <taxon>Bacillati</taxon>
        <taxon>Actinomycetota</taxon>
        <taxon>Actinomycetes</taxon>
        <taxon>Micromonosporales</taxon>
        <taxon>Micromonosporaceae</taxon>
        <taxon>Actinoplanes</taxon>
    </lineage>
</organism>
<reference evidence="2 3" key="1">
    <citation type="submission" date="2020-08" db="EMBL/GenBank/DDBJ databases">
        <title>Sequencing the genomes of 1000 actinobacteria strains.</title>
        <authorList>
            <person name="Klenk H.-P."/>
        </authorList>
    </citation>
    <scope>NUCLEOTIDE SEQUENCE [LARGE SCALE GENOMIC DNA]</scope>
    <source>
        <strain evidence="2 3">DSM 43149</strain>
    </source>
</reference>
<name>A0A7W7MMN7_9ACTN</name>
<keyword evidence="3" id="KW-1185">Reference proteome</keyword>
<dbReference type="RefSeq" id="WP_184988638.1">
    <property type="nucleotide sequence ID" value="NZ_BOMK01000055.1"/>
</dbReference>
<comment type="caution">
    <text evidence="2">The sequence shown here is derived from an EMBL/GenBank/DDBJ whole genome shotgun (WGS) entry which is preliminary data.</text>
</comment>
<dbReference type="Proteomes" id="UP000578112">
    <property type="component" value="Unassembled WGS sequence"/>
</dbReference>
<dbReference type="EMBL" id="JACHNH010000001">
    <property type="protein sequence ID" value="MBB4759665.1"/>
    <property type="molecule type" value="Genomic_DNA"/>
</dbReference>
<evidence type="ECO:0000256" key="1">
    <source>
        <dbReference type="SAM" id="Coils"/>
    </source>
</evidence>
<keyword evidence="1" id="KW-0175">Coiled coil</keyword>
<accession>A0A7W7MMN7</accession>
<sequence>MAAWREEWVAALDALEADVETIERLIEDEHRVQALPAANPWSPPAELSALPLDLKPRADRILARQIAAAHAVSTAITGNRRQTAYAAKIEVGTAGKAIPAYVDCNA</sequence>
<evidence type="ECO:0000313" key="2">
    <source>
        <dbReference type="EMBL" id="MBB4759665.1"/>
    </source>
</evidence>